<feature type="domain" description="HAMP" evidence="4">
    <location>
        <begin position="215"/>
        <end position="267"/>
    </location>
</feature>
<feature type="transmembrane region" description="Helical" evidence="2">
    <location>
        <begin position="195"/>
        <end position="214"/>
    </location>
</feature>
<dbReference type="SUPFAM" id="SSF158472">
    <property type="entry name" value="HAMP domain-like"/>
    <property type="match status" value="1"/>
</dbReference>
<gene>
    <name evidence="5" type="ORF">Mic7113_2700</name>
</gene>
<dbReference type="STRING" id="1173027.Mic7113_2700"/>
<dbReference type="InterPro" id="IPR003660">
    <property type="entry name" value="HAMP_dom"/>
</dbReference>
<dbReference type="KEGG" id="mic:Mic7113_2700"/>
<dbReference type="Proteomes" id="UP000010471">
    <property type="component" value="Chromosome"/>
</dbReference>
<dbReference type="CDD" id="cd06225">
    <property type="entry name" value="HAMP"/>
    <property type="match status" value="1"/>
</dbReference>
<dbReference type="PROSITE" id="PS50125">
    <property type="entry name" value="GUANYLATE_CYCLASE_2"/>
    <property type="match status" value="1"/>
</dbReference>
<dbReference type="HOGENOM" id="CLU_574696_0_0_3"/>
<dbReference type="Pfam" id="PF00672">
    <property type="entry name" value="HAMP"/>
    <property type="match status" value="1"/>
</dbReference>
<protein>
    <submittedName>
        <fullName evidence="5">Family 3 adenylate cyclase</fullName>
    </submittedName>
</protein>
<dbReference type="RefSeq" id="WP_015182634.1">
    <property type="nucleotide sequence ID" value="NC_019738.1"/>
</dbReference>
<dbReference type="InterPro" id="IPR001054">
    <property type="entry name" value="A/G_cyclase"/>
</dbReference>
<keyword evidence="2" id="KW-0472">Membrane</keyword>
<reference evidence="5 6" key="1">
    <citation type="submission" date="2012-06" db="EMBL/GenBank/DDBJ databases">
        <title>Finished chromosome of genome of Microcoleus sp. PCC 7113.</title>
        <authorList>
            <consortium name="US DOE Joint Genome Institute"/>
            <person name="Gugger M."/>
            <person name="Coursin T."/>
            <person name="Rippka R."/>
            <person name="Tandeau De Marsac N."/>
            <person name="Huntemann M."/>
            <person name="Wei C.-L."/>
            <person name="Han J."/>
            <person name="Detter J.C."/>
            <person name="Han C."/>
            <person name="Tapia R."/>
            <person name="Chen A."/>
            <person name="Kyrpides N."/>
            <person name="Mavromatis K."/>
            <person name="Markowitz V."/>
            <person name="Szeto E."/>
            <person name="Ivanova N."/>
            <person name="Pagani I."/>
            <person name="Pati A."/>
            <person name="Goodwin L."/>
            <person name="Nordberg H.P."/>
            <person name="Cantor M.N."/>
            <person name="Hua S.X."/>
            <person name="Woyke T."/>
            <person name="Kerfeld C.A."/>
        </authorList>
    </citation>
    <scope>NUCLEOTIDE SEQUENCE [LARGE SCALE GENOMIC DNA]</scope>
    <source>
        <strain evidence="5 6">PCC 7113</strain>
    </source>
</reference>
<proteinExistence type="inferred from homology"/>
<dbReference type="SMART" id="SM00304">
    <property type="entry name" value="HAMP"/>
    <property type="match status" value="1"/>
</dbReference>
<dbReference type="PANTHER" id="PTHR43081">
    <property type="entry name" value="ADENYLATE CYCLASE, TERMINAL-DIFFERENTIATION SPECIFIC-RELATED"/>
    <property type="match status" value="1"/>
</dbReference>
<dbReference type="Gene3D" id="6.10.340.10">
    <property type="match status" value="1"/>
</dbReference>
<evidence type="ECO:0000256" key="2">
    <source>
        <dbReference type="SAM" id="Phobius"/>
    </source>
</evidence>
<evidence type="ECO:0000313" key="5">
    <source>
        <dbReference type="EMBL" id="AFZ18485.1"/>
    </source>
</evidence>
<dbReference type="SUPFAM" id="SSF55073">
    <property type="entry name" value="Nucleotide cyclase"/>
    <property type="match status" value="1"/>
</dbReference>
<dbReference type="CDD" id="cd07302">
    <property type="entry name" value="CHD"/>
    <property type="match status" value="1"/>
</dbReference>
<name>K9WDL2_9CYAN</name>
<feature type="domain" description="Guanylate cyclase" evidence="3">
    <location>
        <begin position="307"/>
        <end position="434"/>
    </location>
</feature>
<keyword evidence="2" id="KW-1133">Transmembrane helix</keyword>
<dbReference type="SMART" id="SM00044">
    <property type="entry name" value="CYCc"/>
    <property type="match status" value="1"/>
</dbReference>
<dbReference type="InterPro" id="IPR050697">
    <property type="entry name" value="Adenylyl/Guanylyl_Cyclase_3/4"/>
</dbReference>
<keyword evidence="6" id="KW-1185">Reference proteome</keyword>
<sequence length="485" mass="54013">MKLHVFHSIRRQIMAATTFLILVIVTAVVWSWAKNESEVYRFSERQGAQTLAVSLSNAWTNELVDQNWSQIRLGLNLMLRRNPEFIYILVSDTRLSNQIVAAAPDDFMEQYIPDIVPVEDTKSAWKVYDGTRLVEPYLLRNVEFPKGEMRARRGEQVIEVASDIRNATGERIGTLRIGISLRQVNRAVREAINKALMVGAMGWAFGLAGAYILARQLSHPVQRLQISATKIAAGDLQHRADINRADELGALAEAFNDMATALQKSFNRLQKTLESFERFVPEKFLKVIASDGIENIQVGVASTRKITILFADIRGYTSMSEQMTPLETFALLNEYLALMGQVINDAGGFIDKYIGDAIMALFEDETTGSALRAAVAMQQVLEAFNEQRLPQKQPTIKIGIGIHRGEVVLGTIGFTSRIESTVIGDAVNVAARVEGLTRKYDCCILVTESVVVALQHPEVFNLRLVDDSVKVKGKNEPVAIYELVV</sequence>
<evidence type="ECO:0000313" key="6">
    <source>
        <dbReference type="Proteomes" id="UP000010471"/>
    </source>
</evidence>
<evidence type="ECO:0000259" key="3">
    <source>
        <dbReference type="PROSITE" id="PS50125"/>
    </source>
</evidence>
<feature type="transmembrane region" description="Helical" evidence="2">
    <location>
        <begin position="12"/>
        <end position="33"/>
    </location>
</feature>
<dbReference type="AlphaFoldDB" id="K9WDL2"/>
<dbReference type="PROSITE" id="PS50885">
    <property type="entry name" value="HAMP"/>
    <property type="match status" value="1"/>
</dbReference>
<dbReference type="InterPro" id="IPR029787">
    <property type="entry name" value="Nucleotide_cyclase"/>
</dbReference>
<evidence type="ECO:0000256" key="1">
    <source>
        <dbReference type="ARBA" id="ARBA00005381"/>
    </source>
</evidence>
<dbReference type="eggNOG" id="COG3850">
    <property type="taxonomic scope" value="Bacteria"/>
</dbReference>
<keyword evidence="2" id="KW-0812">Transmembrane</keyword>
<dbReference type="Gene3D" id="3.30.70.1230">
    <property type="entry name" value="Nucleotide cyclase"/>
    <property type="match status" value="1"/>
</dbReference>
<dbReference type="Pfam" id="PF00211">
    <property type="entry name" value="Guanylate_cyc"/>
    <property type="match status" value="1"/>
</dbReference>
<dbReference type="PATRIC" id="fig|1173027.3.peg.2971"/>
<dbReference type="PANTHER" id="PTHR43081:SF1">
    <property type="entry name" value="ADENYLATE CYCLASE, TERMINAL-DIFFERENTIATION SPECIFIC"/>
    <property type="match status" value="1"/>
</dbReference>
<dbReference type="GO" id="GO:0004016">
    <property type="term" value="F:adenylate cyclase activity"/>
    <property type="evidence" value="ECO:0007669"/>
    <property type="project" value="UniProtKB-ARBA"/>
</dbReference>
<accession>K9WDL2</accession>
<dbReference type="GO" id="GO:0006171">
    <property type="term" value="P:cAMP biosynthetic process"/>
    <property type="evidence" value="ECO:0007669"/>
    <property type="project" value="TreeGrafter"/>
</dbReference>
<dbReference type="EMBL" id="CP003630">
    <property type="protein sequence ID" value="AFZ18485.1"/>
    <property type="molecule type" value="Genomic_DNA"/>
</dbReference>
<organism evidence="5 6">
    <name type="scientific">Allocoleopsis franciscana PCC 7113</name>
    <dbReference type="NCBI Taxonomy" id="1173027"/>
    <lineage>
        <taxon>Bacteria</taxon>
        <taxon>Bacillati</taxon>
        <taxon>Cyanobacteriota</taxon>
        <taxon>Cyanophyceae</taxon>
        <taxon>Coleofasciculales</taxon>
        <taxon>Coleofasciculaceae</taxon>
        <taxon>Allocoleopsis</taxon>
        <taxon>Allocoleopsis franciscana</taxon>
    </lineage>
</organism>
<comment type="similarity">
    <text evidence="1">Belongs to the adenylyl cyclase class-3 family.</text>
</comment>
<evidence type="ECO:0000259" key="4">
    <source>
        <dbReference type="PROSITE" id="PS50885"/>
    </source>
</evidence>
<dbReference type="eggNOG" id="COG2114">
    <property type="taxonomic scope" value="Bacteria"/>
</dbReference>
<dbReference type="GO" id="GO:0016020">
    <property type="term" value="C:membrane"/>
    <property type="evidence" value="ECO:0007669"/>
    <property type="project" value="InterPro"/>
</dbReference>
<dbReference type="GO" id="GO:0035556">
    <property type="term" value="P:intracellular signal transduction"/>
    <property type="evidence" value="ECO:0007669"/>
    <property type="project" value="InterPro"/>
</dbReference>